<sequence>MAAAAAAPGPGSRPGDSPEGPEAEAPERRRKAHGMLKLYYGLSEGEAAGRPSGPDPLDPTDLNGAHFDPEVYLDKLRRECPLAQLMDSETDMVRQIRALDSDMQTLVYENYNKFISATDTIRKMKNDFRKMEDEMDRLATNMAVITDFSARISATLQDRHERITKLAGVHALLRKLQFLFELPSRLTKCVELGAYGQAVRYQGRARAVLQQYQHLPSFRAIQDDCQVITARLAQQLRQRFREGGSGAPEQAECVELLLALGEPAEELCEEFLAHARGRLEEELRSLEAELGPSPPAPDVLEFTDHGGSGFVGGLCQVAAAYQELFAAQGPAGAEKLAAFARELGSRYFALVERRLAQEQGSGDNSLLVRALDRFHRRLRAPGALLAAAGLAEAATEIVERVARERLGHHLQGLQAAFLGSLTDVRQALAAPRIAGKEGPGLAELLANVASSILSHIKASLASVHLFTAKEVSFSNKPYFRDQSPVTPVSTLCAEARETARRLLTHYVKVQGLVISQMLRKSVETRDWLSTLEPRNVRAVMKRVVEDTTAIDVQVGLLYEEGVRKAQSSDSSKRTFSVYSSSRQQGRYAPSYTPSAPMDTNLLSNIQKLFSERIDVFSPVEFNKVSVLTGIIKISLKTLLECVRLRTFGRFGLQQVQVDCHFLQLYLWRFVADEELVHLLLDEVVASAALRCPDPVPMEPSVVEVICERG</sequence>
<reference evidence="1" key="3">
    <citation type="submission" date="2025-09" db="UniProtKB">
        <authorList>
            <consortium name="Ensembl"/>
        </authorList>
    </citation>
    <scope>IDENTIFICATION</scope>
</reference>
<gene>
    <name evidence="1" type="primary">VPS51</name>
</gene>
<organism evidence="1">
    <name type="scientific">Ovis aries</name>
    <name type="common">Sheep</name>
    <dbReference type="NCBI Taxonomy" id="9940"/>
    <lineage>
        <taxon>Eukaryota</taxon>
        <taxon>Metazoa</taxon>
        <taxon>Chordata</taxon>
        <taxon>Craniata</taxon>
        <taxon>Vertebrata</taxon>
        <taxon>Euteleostomi</taxon>
        <taxon>Mammalia</taxon>
        <taxon>Eutheria</taxon>
        <taxon>Laurasiatheria</taxon>
        <taxon>Artiodactyla</taxon>
        <taxon>Ruminantia</taxon>
        <taxon>Pecora</taxon>
        <taxon>Bovidae</taxon>
        <taxon>Caprinae</taxon>
        <taxon>Ovis</taxon>
    </lineage>
</organism>
<name>A0AC11D912_SHEEP</name>
<accession>A0AC11D912</accession>
<reference evidence="1" key="2">
    <citation type="submission" date="2025-08" db="UniProtKB">
        <authorList>
            <consortium name="Ensembl"/>
        </authorList>
    </citation>
    <scope>IDENTIFICATION</scope>
</reference>
<reference evidence="1" key="1">
    <citation type="submission" date="2020-11" db="EMBL/GenBank/DDBJ databases">
        <authorList>
            <person name="Davenport K.M."/>
            <person name="Bickhart D.M."/>
            <person name="Smith T.P.L."/>
            <person name="Murdoch B.M."/>
            <person name="Rosen B.D."/>
        </authorList>
    </citation>
    <scope>NUCLEOTIDE SEQUENCE [LARGE SCALE GENOMIC DNA]</scope>
    <source>
        <strain evidence="1">OAR_USU_Benz2616</strain>
    </source>
</reference>
<protein>
    <submittedName>
        <fullName evidence="1">VPS51 subunit of GARP complex</fullName>
    </submittedName>
</protein>
<dbReference type="Ensembl" id="ENSOART00020058304.1">
    <property type="protein sequence ID" value="ENSOARP00020041591.1"/>
    <property type="gene ID" value="ENSOARG00020015889.2"/>
</dbReference>
<evidence type="ECO:0000313" key="1">
    <source>
        <dbReference type="Ensembl" id="ENSOARP00020041591.1"/>
    </source>
</evidence>
<proteinExistence type="predicted"/>